<evidence type="ECO:0000256" key="2">
    <source>
        <dbReference type="ARBA" id="ARBA00008929"/>
    </source>
</evidence>
<evidence type="ECO:0000313" key="8">
    <source>
        <dbReference type="EMBL" id="MCX2738943.1"/>
    </source>
</evidence>
<keyword evidence="5 7" id="KW-1133">Transmembrane helix</keyword>
<comment type="subcellular location">
    <subcellularLocation>
        <location evidence="1">Cell membrane</location>
        <topology evidence="1">Multi-pass membrane protein</topology>
    </subcellularLocation>
</comment>
<feature type="transmembrane region" description="Helical" evidence="7">
    <location>
        <begin position="342"/>
        <end position="360"/>
    </location>
</feature>
<feature type="transmembrane region" description="Helical" evidence="7">
    <location>
        <begin position="113"/>
        <end position="139"/>
    </location>
</feature>
<dbReference type="PANTHER" id="PTHR43044:SF2">
    <property type="entry name" value="POLYSULPHIDE REDUCTASE NRFD"/>
    <property type="match status" value="1"/>
</dbReference>
<feature type="transmembrane region" description="Helical" evidence="7">
    <location>
        <begin position="81"/>
        <end position="101"/>
    </location>
</feature>
<protein>
    <submittedName>
        <fullName evidence="8">Polysulfide reductase NrfD</fullName>
    </submittedName>
</protein>
<keyword evidence="9" id="KW-1185">Reference proteome</keyword>
<dbReference type="Pfam" id="PF03916">
    <property type="entry name" value="NrfD"/>
    <property type="match status" value="1"/>
</dbReference>
<evidence type="ECO:0000256" key="7">
    <source>
        <dbReference type="SAM" id="Phobius"/>
    </source>
</evidence>
<evidence type="ECO:0000256" key="1">
    <source>
        <dbReference type="ARBA" id="ARBA00004651"/>
    </source>
</evidence>
<dbReference type="PANTHER" id="PTHR43044">
    <property type="match status" value="1"/>
</dbReference>
<name>A0ABT3RC09_9BACT</name>
<feature type="transmembrane region" description="Helical" evidence="7">
    <location>
        <begin position="159"/>
        <end position="181"/>
    </location>
</feature>
<reference evidence="8 9" key="1">
    <citation type="submission" date="2022-11" db="EMBL/GenBank/DDBJ databases">
        <title>The characterization of three novel Bacteroidetes species and genomic analysis of their roles in tidal elemental geochemical cycles.</title>
        <authorList>
            <person name="Ma K.-J."/>
        </authorList>
    </citation>
    <scope>NUCLEOTIDE SEQUENCE [LARGE SCALE GENOMIC DNA]</scope>
    <source>
        <strain evidence="8 9">M82</strain>
    </source>
</reference>
<keyword evidence="6 7" id="KW-0472">Membrane</keyword>
<comment type="caution">
    <text evidence="8">The sequence shown here is derived from an EMBL/GenBank/DDBJ whole genome shotgun (WGS) entry which is preliminary data.</text>
</comment>
<dbReference type="RefSeq" id="WP_266050986.1">
    <property type="nucleotide sequence ID" value="NZ_JAPFQO010000001.1"/>
</dbReference>
<accession>A0ABT3RC09</accession>
<evidence type="ECO:0000256" key="3">
    <source>
        <dbReference type="ARBA" id="ARBA00022475"/>
    </source>
</evidence>
<feature type="transmembrane region" description="Helical" evidence="7">
    <location>
        <begin position="260"/>
        <end position="280"/>
    </location>
</feature>
<evidence type="ECO:0000313" key="9">
    <source>
        <dbReference type="Proteomes" id="UP001207228"/>
    </source>
</evidence>
<keyword evidence="4 7" id="KW-0812">Transmembrane</keyword>
<keyword evidence="3" id="KW-1003">Cell membrane</keyword>
<feature type="transmembrane region" description="Helical" evidence="7">
    <location>
        <begin position="301"/>
        <end position="322"/>
    </location>
</feature>
<evidence type="ECO:0000256" key="4">
    <source>
        <dbReference type="ARBA" id="ARBA00022692"/>
    </source>
</evidence>
<organism evidence="8 9">
    <name type="scientific">Pontibacter anaerobius</name>
    <dbReference type="NCBI Taxonomy" id="2993940"/>
    <lineage>
        <taxon>Bacteria</taxon>
        <taxon>Pseudomonadati</taxon>
        <taxon>Bacteroidota</taxon>
        <taxon>Cytophagia</taxon>
        <taxon>Cytophagales</taxon>
        <taxon>Hymenobacteraceae</taxon>
        <taxon>Pontibacter</taxon>
    </lineage>
</organism>
<feature type="transmembrane region" description="Helical" evidence="7">
    <location>
        <begin position="221"/>
        <end position="240"/>
    </location>
</feature>
<sequence>MQHVSPIREPLVTGGKTYHDITEDVCRQVEAKPNARWAAALAVALVGLAIFIYSVYRTLWYGIGEWGLNKTVGWAWDITNFVWWVGIGHAGTLISAILLLFRQKWRTSINRAAEAMTIFAVICAAMFPVLHMGRPWLAYWVLPLPNTFGSLWVNFNSPLLWDVFAISTYFSVSLVFWYIGLIPDFATIRDRATGPIARRAYAFLSFGWTGSAKAWSRYETVSLILAGLATPLVLSVHTIVSMDFATSVIPGWHTTIFPPYFVAGAIFSGFAMVLTLMIITRKVFFLENYITLEHVESMNKVIILTGSIVGIAYTTEFFIAWYSGVEYEQYAFINRAFGPYWWAYWSMMTCNVITPQLFWFRKIRRSLTATFIISIFVNIGMWFERFVIIVTSLHRDFLPSSWAMFSPTIIDIGVYVGTIGLFFTLFLLFAKFFPVVNMAEVKAILKSSSEVKHHHGAAATMHATDKDLNSNTHRNE</sequence>
<dbReference type="InterPro" id="IPR005614">
    <property type="entry name" value="NrfD-like"/>
</dbReference>
<feature type="transmembrane region" description="Helical" evidence="7">
    <location>
        <begin position="367"/>
        <end position="392"/>
    </location>
</feature>
<dbReference type="EMBL" id="JAPFQO010000001">
    <property type="protein sequence ID" value="MCX2738943.1"/>
    <property type="molecule type" value="Genomic_DNA"/>
</dbReference>
<gene>
    <name evidence="8" type="primary">nrfD</name>
    <name evidence="8" type="ORF">OO017_03210</name>
</gene>
<evidence type="ECO:0000256" key="6">
    <source>
        <dbReference type="ARBA" id="ARBA00023136"/>
    </source>
</evidence>
<proteinExistence type="inferred from homology"/>
<dbReference type="Proteomes" id="UP001207228">
    <property type="component" value="Unassembled WGS sequence"/>
</dbReference>
<evidence type="ECO:0000256" key="5">
    <source>
        <dbReference type="ARBA" id="ARBA00022989"/>
    </source>
</evidence>
<comment type="similarity">
    <text evidence="2">Belongs to the NrfD family.</text>
</comment>
<feature type="transmembrane region" description="Helical" evidence="7">
    <location>
        <begin position="412"/>
        <end position="433"/>
    </location>
</feature>
<feature type="transmembrane region" description="Helical" evidence="7">
    <location>
        <begin position="37"/>
        <end position="56"/>
    </location>
</feature>